<reference evidence="3 6" key="1">
    <citation type="submission" date="2018-01" db="EMBL/GenBank/DDBJ databases">
        <title>Complete genome sequence of Staphylococcus Scheliferi isolated from human.</title>
        <authorList>
            <person name="Abouelkhair M.A."/>
            <person name="Bemis D.A."/>
            <person name="Kania S.A."/>
        </authorList>
    </citation>
    <scope>NUCLEOTIDE SEQUENCE [LARGE SCALE GENOMIC DNA]</scope>
    <source>
        <strain evidence="3 6">ATCC 43808</strain>
    </source>
</reference>
<dbReference type="EMBL" id="UHEF01000001">
    <property type="protein sequence ID" value="SUM89900.1"/>
    <property type="molecule type" value="Genomic_DNA"/>
</dbReference>
<reference evidence="4" key="2">
    <citation type="submission" date="2018-06" db="EMBL/GenBank/DDBJ databases">
        <authorList>
            <consortium name="Pathogen Informatics"/>
            <person name="Doyle S."/>
        </authorList>
    </citation>
    <scope>NUCLEOTIDE SEQUENCE [LARGE SCALE GENOMIC DNA]</scope>
    <source>
        <strain evidence="4">NCTC12218</strain>
    </source>
</reference>
<evidence type="ECO:0000313" key="6">
    <source>
        <dbReference type="Proteomes" id="UP000572988"/>
    </source>
</evidence>
<proteinExistence type="predicted"/>
<organism evidence="4">
    <name type="scientific">Staphylococcus schleiferi</name>
    <dbReference type="NCBI Taxonomy" id="1295"/>
    <lineage>
        <taxon>Bacteria</taxon>
        <taxon>Bacillati</taxon>
        <taxon>Bacillota</taxon>
        <taxon>Bacilli</taxon>
        <taxon>Bacillales</taxon>
        <taxon>Staphylococcaceae</taxon>
        <taxon>Staphylococcus</taxon>
    </lineage>
</organism>
<evidence type="ECO:0000256" key="1">
    <source>
        <dbReference type="SAM" id="Phobius"/>
    </source>
</evidence>
<evidence type="ECO:0000313" key="4">
    <source>
        <dbReference type="EMBL" id="SUM89900.1"/>
    </source>
</evidence>
<accession>A0A7Z7QQR5</accession>
<dbReference type="Proteomes" id="UP000572988">
    <property type="component" value="Unassembled WGS sequence"/>
</dbReference>
<reference evidence="2 5" key="3">
    <citation type="submission" date="2020-11" db="EMBL/GenBank/DDBJ databases">
        <authorList>
            <consortium name="Pathogen Informatics"/>
        </authorList>
    </citation>
    <scope>NUCLEOTIDE SEQUENCE [LARGE SCALE GENOMIC DNA]</scope>
    <source>
        <strain evidence="2 5">NCTC12218</strain>
    </source>
</reference>
<name>A0A7Z7QQR5_STASC</name>
<evidence type="ECO:0000313" key="2">
    <source>
        <dbReference type="EMBL" id="CAD7360377.1"/>
    </source>
</evidence>
<keyword evidence="1" id="KW-1133">Transmembrane helix</keyword>
<keyword evidence="1" id="KW-0472">Membrane</keyword>
<feature type="transmembrane region" description="Helical" evidence="1">
    <location>
        <begin position="93"/>
        <end position="111"/>
    </location>
</feature>
<evidence type="ECO:0000313" key="3">
    <source>
        <dbReference type="EMBL" id="NHA33031.1"/>
    </source>
</evidence>
<evidence type="ECO:0000313" key="5">
    <source>
        <dbReference type="Proteomes" id="UP000264146"/>
    </source>
</evidence>
<protein>
    <submittedName>
        <fullName evidence="4">H+ Antiporter protein</fullName>
    </submittedName>
</protein>
<dbReference type="EMBL" id="POVK01000001">
    <property type="protein sequence ID" value="NHA33031.1"/>
    <property type="molecule type" value="Genomic_DNA"/>
</dbReference>
<keyword evidence="1" id="KW-0812">Transmembrane</keyword>
<dbReference type="Proteomes" id="UP000264146">
    <property type="component" value="Chromosome"/>
</dbReference>
<keyword evidence="6" id="KW-1185">Reference proteome</keyword>
<dbReference type="AlphaFoldDB" id="A0A7Z7QQR5"/>
<gene>
    <name evidence="3" type="ORF">C1O36_00545</name>
    <name evidence="4" type="ORF">NCTC12218_02050</name>
</gene>
<dbReference type="EMBL" id="LR962863">
    <property type="protein sequence ID" value="CAD7360377.1"/>
    <property type="molecule type" value="Genomic_DNA"/>
</dbReference>
<feature type="transmembrane region" description="Helical" evidence="1">
    <location>
        <begin position="20"/>
        <end position="49"/>
    </location>
</feature>
<sequence length="133" mass="15247">MKNNSLFQLTYKGLNIILDSFIGFLLSVILIQNLMSLNIFIFLIAFIMFKLLKVNIAHQNGHPNDQYKTISTEYMEDFKEGLRYVSNKKILKLLLPLSLINFSISAVTVIYPKLALAYGHDSKYMLCSFSLTV</sequence>